<reference evidence="2" key="1">
    <citation type="submission" date="2017-12" db="EMBL/GenBank/DDBJ databases">
        <title>Phage resistance in Vibrio sp. unravels a complex metabolic adaptation strategy.</title>
        <authorList>
            <person name="Skliros D."/>
            <person name="Kalatzis P.G."/>
            <person name="Katharios P."/>
            <person name="Flemetakis E."/>
        </authorList>
    </citation>
    <scope>NUCLEOTIDE SEQUENCE [LARGE SCALE GENOMIC DNA]</scope>
</reference>
<dbReference type="Proteomes" id="UP000240536">
    <property type="component" value="Segment"/>
</dbReference>
<dbReference type="EMBL" id="MG720308">
    <property type="protein sequence ID" value="AUR80935.1"/>
    <property type="molecule type" value="Genomic_DNA"/>
</dbReference>
<accession>A0A2I7QHR9</accession>
<proteinExistence type="predicted"/>
<dbReference type="InterPro" id="IPR012337">
    <property type="entry name" value="RNaseH-like_sf"/>
</dbReference>
<dbReference type="GO" id="GO:0003676">
    <property type="term" value="F:nucleic acid binding"/>
    <property type="evidence" value="ECO:0007669"/>
    <property type="project" value="InterPro"/>
</dbReference>
<protein>
    <submittedName>
        <fullName evidence="1">Putative DNA polymerase</fullName>
    </submittedName>
</protein>
<evidence type="ECO:0000313" key="2">
    <source>
        <dbReference type="Proteomes" id="UP000240536"/>
    </source>
</evidence>
<organism evidence="1 2">
    <name type="scientific">Vibrio phage Aphrodite1</name>
    <dbReference type="NCBI Taxonomy" id="2070057"/>
    <lineage>
        <taxon>Viruses</taxon>
        <taxon>Duplodnaviria</taxon>
        <taxon>Heunggongvirae</taxon>
        <taxon>Uroviricota</taxon>
        <taxon>Caudoviricetes</taxon>
        <taxon>Chimalliviridae</taxon>
        <taxon>Gorgonvirinae</taxon>
        <taxon>Aphroditevirus</taxon>
        <taxon>Aphroditevirus aphrodite1</taxon>
    </lineage>
</organism>
<dbReference type="InterPro" id="IPR036397">
    <property type="entry name" value="RNaseH_sf"/>
</dbReference>
<dbReference type="Gene3D" id="3.30.420.10">
    <property type="entry name" value="Ribonuclease H-like superfamily/Ribonuclease H"/>
    <property type="match status" value="1"/>
</dbReference>
<sequence>MDYSYTPPSSESPVKGKVCKHAVYVPSKRDPLKDMTFIKQTTIHENGDRTNQFLKVADYVRDFYIVKEKYRKFNQKKDYIDKRLVKKYRSTQARLAMSIKRVLYGINDRGADLLMVKSNPYVFGCESSVPVLIKRKYFERYPDYQETEPATLAAYDVETDMVNGDGEDVIMASTTMKEKIFFSVVRSFFEGMKDEDILKGLKEAEEELIGERLRKRNAEVHYNLVDDQAECVENNIKVWHMWEPDFISSWNASYDMQRNEHALIMGGRDLEEVYTDPSIPREFRYYKYDKGRTHKRKENGDSQPLEWQEQFPTVRAAAKWQWLDGASFYAIKNAPKGKKESYSLEYTAQDNGIEGKLYTDKGSHLTQGKGAWHRWMQKYAKFEYCMYNISDNLVIEEMDEKTNDVALNLPLLLKSTEFFDYPSQPKCISNELSFIAEEAGYIWGTKGRGSKDDPDKKLDVHKPTLGDWIALLETEKNADNGKAVFIGMPGIRSRGRGLTDDIDVEGAYPTATVALNISNKTTKIEACAIQGLNPLQFREVGVNYASSPKANAVSLCTTLHRFPSYEEMDELFPELYEEEFGEPLPMAA</sequence>
<dbReference type="OrthoDB" id="1995at10239"/>
<evidence type="ECO:0000313" key="1">
    <source>
        <dbReference type="EMBL" id="AUR80935.1"/>
    </source>
</evidence>
<name>A0A2I7QHR9_9CAUD</name>
<keyword evidence="2" id="KW-1185">Reference proteome</keyword>
<dbReference type="SUPFAM" id="SSF53098">
    <property type="entry name" value="Ribonuclease H-like"/>
    <property type="match status" value="1"/>
</dbReference>
<gene>
    <name evidence="1" type="ORF">Aphrodite1_0108</name>
</gene>